<keyword evidence="3" id="KW-0238">DNA-binding</keyword>
<dbReference type="OMA" id="VWISTFD"/>
<comment type="subcellular location">
    <subcellularLocation>
        <location evidence="1">Nucleus</location>
    </subcellularLocation>
</comment>
<reference evidence="8" key="2">
    <citation type="submission" date="2018-05" db="EMBL/GenBank/DDBJ databases">
        <title>OpunRS2 (Oryza punctata Reference Sequence Version 2).</title>
        <authorList>
            <person name="Zhang J."/>
            <person name="Kudrna D."/>
            <person name="Lee S."/>
            <person name="Talag J."/>
            <person name="Welchert J."/>
            <person name="Wing R.A."/>
        </authorList>
    </citation>
    <scope>NUCLEOTIDE SEQUENCE [LARGE SCALE GENOMIC DNA]</scope>
</reference>
<keyword evidence="4" id="KW-0804">Transcription</keyword>
<dbReference type="InterPro" id="IPR016177">
    <property type="entry name" value="DNA-bd_dom_sf"/>
</dbReference>
<dbReference type="HOGENOM" id="CLU_159623_2_1_1"/>
<dbReference type="GO" id="GO:0003700">
    <property type="term" value="F:DNA-binding transcription factor activity"/>
    <property type="evidence" value="ECO:0007669"/>
    <property type="project" value="InterPro"/>
</dbReference>
<protein>
    <recommendedName>
        <fullName evidence="7">AP2/ERF domain-containing protein</fullName>
    </recommendedName>
</protein>
<evidence type="ECO:0000259" key="7">
    <source>
        <dbReference type="PROSITE" id="PS51032"/>
    </source>
</evidence>
<reference evidence="8" key="1">
    <citation type="submission" date="2015-04" db="UniProtKB">
        <authorList>
            <consortium name="EnsemblPlants"/>
        </authorList>
    </citation>
    <scope>IDENTIFICATION</scope>
</reference>
<dbReference type="GO" id="GO:0005634">
    <property type="term" value="C:nucleus"/>
    <property type="evidence" value="ECO:0007669"/>
    <property type="project" value="UniProtKB-SubCell"/>
</dbReference>
<dbReference type="EnsemblPlants" id="OPUNC08G11250.1">
    <property type="protein sequence ID" value="OPUNC08G11250.1"/>
    <property type="gene ID" value="OPUNC08G11250"/>
</dbReference>
<organism evidence="8">
    <name type="scientific">Oryza punctata</name>
    <name type="common">Red rice</name>
    <dbReference type="NCBI Taxonomy" id="4537"/>
    <lineage>
        <taxon>Eukaryota</taxon>
        <taxon>Viridiplantae</taxon>
        <taxon>Streptophyta</taxon>
        <taxon>Embryophyta</taxon>
        <taxon>Tracheophyta</taxon>
        <taxon>Spermatophyta</taxon>
        <taxon>Magnoliopsida</taxon>
        <taxon>Liliopsida</taxon>
        <taxon>Poales</taxon>
        <taxon>Poaceae</taxon>
        <taxon>BOP clade</taxon>
        <taxon>Oryzoideae</taxon>
        <taxon>Oryzeae</taxon>
        <taxon>Oryzinae</taxon>
        <taxon>Oryza</taxon>
    </lineage>
</organism>
<dbReference type="PRINTS" id="PR00367">
    <property type="entry name" value="ETHRSPELEMNT"/>
</dbReference>
<keyword evidence="5" id="KW-0539">Nucleus</keyword>
<dbReference type="AlphaFoldDB" id="A0A0E0LU84"/>
<dbReference type="Gene3D" id="3.30.730.10">
    <property type="entry name" value="AP2/ERF domain"/>
    <property type="match status" value="1"/>
</dbReference>
<name>A0A0E0LU84_ORYPU</name>
<evidence type="ECO:0000256" key="5">
    <source>
        <dbReference type="ARBA" id="ARBA00023242"/>
    </source>
</evidence>
<dbReference type="Proteomes" id="UP000026962">
    <property type="component" value="Chromosome 8"/>
</dbReference>
<evidence type="ECO:0000313" key="8">
    <source>
        <dbReference type="EnsemblPlants" id="OPUNC08G11250.1"/>
    </source>
</evidence>
<evidence type="ECO:0000256" key="1">
    <source>
        <dbReference type="ARBA" id="ARBA00004123"/>
    </source>
</evidence>
<dbReference type="PANTHER" id="PTHR31190">
    <property type="entry name" value="DNA-BINDING DOMAIN"/>
    <property type="match status" value="1"/>
</dbReference>
<dbReference type="PROSITE" id="PS51032">
    <property type="entry name" value="AP2_ERF"/>
    <property type="match status" value="1"/>
</dbReference>
<keyword evidence="2" id="KW-0805">Transcription regulation</keyword>
<dbReference type="GO" id="GO:0003677">
    <property type="term" value="F:DNA binding"/>
    <property type="evidence" value="ECO:0007669"/>
    <property type="project" value="UniProtKB-KW"/>
</dbReference>
<feature type="compositionally biased region" description="Basic and acidic residues" evidence="6">
    <location>
        <begin position="9"/>
        <end position="18"/>
    </location>
</feature>
<sequence length="63" mass="7240">MEQEEINEEIPKGGERRPASKQRFRGIRQCTYGRWAAEIRDKVINGACVWISTFDTVEEAVLA</sequence>
<evidence type="ECO:0000256" key="2">
    <source>
        <dbReference type="ARBA" id="ARBA00023015"/>
    </source>
</evidence>
<evidence type="ECO:0000313" key="9">
    <source>
        <dbReference type="Proteomes" id="UP000026962"/>
    </source>
</evidence>
<dbReference type="InterPro" id="IPR036955">
    <property type="entry name" value="AP2/ERF_dom_sf"/>
</dbReference>
<keyword evidence="9" id="KW-1185">Reference proteome</keyword>
<dbReference type="InterPro" id="IPR044808">
    <property type="entry name" value="ERF_plant"/>
</dbReference>
<proteinExistence type="predicted"/>
<dbReference type="InterPro" id="IPR001471">
    <property type="entry name" value="AP2/ERF_dom"/>
</dbReference>
<dbReference type="SUPFAM" id="SSF54171">
    <property type="entry name" value="DNA-binding domain"/>
    <property type="match status" value="1"/>
</dbReference>
<feature type="region of interest" description="Disordered" evidence="6">
    <location>
        <begin position="1"/>
        <end position="22"/>
    </location>
</feature>
<evidence type="ECO:0000256" key="6">
    <source>
        <dbReference type="SAM" id="MobiDB-lite"/>
    </source>
</evidence>
<evidence type="ECO:0000256" key="4">
    <source>
        <dbReference type="ARBA" id="ARBA00023163"/>
    </source>
</evidence>
<dbReference type="GO" id="GO:0009873">
    <property type="term" value="P:ethylene-activated signaling pathway"/>
    <property type="evidence" value="ECO:0007669"/>
    <property type="project" value="InterPro"/>
</dbReference>
<dbReference type="Gramene" id="OPUNC08G11250.1">
    <property type="protein sequence ID" value="OPUNC08G11250.1"/>
    <property type="gene ID" value="OPUNC08G11250"/>
</dbReference>
<accession>A0A0E0LU84</accession>
<evidence type="ECO:0000256" key="3">
    <source>
        <dbReference type="ARBA" id="ARBA00023125"/>
    </source>
</evidence>
<feature type="domain" description="AP2/ERF" evidence="7">
    <location>
        <begin position="23"/>
        <end position="63"/>
    </location>
</feature>